<dbReference type="STRING" id="546275.FUSPEROL_00581"/>
<protein>
    <recommendedName>
        <fullName evidence="1">ATPase AAA-type core domain-containing protein</fullName>
    </recommendedName>
</protein>
<dbReference type="InterPro" id="IPR003959">
    <property type="entry name" value="ATPase_AAA_core"/>
</dbReference>
<dbReference type="Gene3D" id="3.40.50.300">
    <property type="entry name" value="P-loop containing nucleotide triphosphate hydrolases"/>
    <property type="match status" value="1"/>
</dbReference>
<evidence type="ECO:0000313" key="3">
    <source>
        <dbReference type="Proteomes" id="UP000003748"/>
    </source>
</evidence>
<feature type="domain" description="ATPase AAA-type core" evidence="1">
    <location>
        <begin position="72"/>
        <end position="381"/>
    </location>
</feature>
<gene>
    <name evidence="2" type="ORF">FUSPEROL_00581</name>
</gene>
<dbReference type="GO" id="GO:0005524">
    <property type="term" value="F:ATP binding"/>
    <property type="evidence" value="ECO:0007669"/>
    <property type="project" value="InterPro"/>
</dbReference>
<dbReference type="PANTHER" id="PTHR40396">
    <property type="entry name" value="ATPASE-LIKE PROTEIN"/>
    <property type="match status" value="1"/>
</dbReference>
<dbReference type="SUPFAM" id="SSF52540">
    <property type="entry name" value="P-loop containing nucleoside triphosphate hydrolases"/>
    <property type="match status" value="1"/>
</dbReference>
<dbReference type="AlphaFoldDB" id="D4CT69"/>
<dbReference type="EMBL" id="ACJY01000037">
    <property type="protein sequence ID" value="EFE87439.1"/>
    <property type="molecule type" value="Genomic_DNA"/>
</dbReference>
<dbReference type="GO" id="GO:0016887">
    <property type="term" value="F:ATP hydrolysis activity"/>
    <property type="evidence" value="ECO:0007669"/>
    <property type="project" value="InterPro"/>
</dbReference>
<dbReference type="Proteomes" id="UP000003748">
    <property type="component" value="Unassembled WGS sequence"/>
</dbReference>
<organism evidence="2 3">
    <name type="scientific">Fusobacterium periodonticum ATCC 33693</name>
    <dbReference type="NCBI Taxonomy" id="546275"/>
    <lineage>
        <taxon>Bacteria</taxon>
        <taxon>Fusobacteriati</taxon>
        <taxon>Fusobacteriota</taxon>
        <taxon>Fusobacteriia</taxon>
        <taxon>Fusobacteriales</taxon>
        <taxon>Fusobacteriaceae</taxon>
        <taxon>Fusobacterium</taxon>
    </lineage>
</organism>
<dbReference type="eggNOG" id="COG1106">
    <property type="taxonomic scope" value="Bacteria"/>
</dbReference>
<proteinExistence type="predicted"/>
<name>D4CT69_9FUSO</name>
<dbReference type="PANTHER" id="PTHR40396:SF1">
    <property type="entry name" value="ATPASE AAA-TYPE CORE DOMAIN-CONTAINING PROTEIN"/>
    <property type="match status" value="1"/>
</dbReference>
<evidence type="ECO:0000259" key="1">
    <source>
        <dbReference type="Pfam" id="PF13304"/>
    </source>
</evidence>
<dbReference type="InterPro" id="IPR027417">
    <property type="entry name" value="P-loop_NTPase"/>
</dbReference>
<evidence type="ECO:0000313" key="2">
    <source>
        <dbReference type="EMBL" id="EFE87439.1"/>
    </source>
</evidence>
<reference evidence="2 3" key="1">
    <citation type="submission" date="2010-02" db="EMBL/GenBank/DDBJ databases">
        <authorList>
            <person name="Weinstock G."/>
            <person name="Sodergren E."/>
            <person name="Clifton S."/>
            <person name="Fulton L."/>
            <person name="Fulton B."/>
            <person name="Courtney L."/>
            <person name="Fronick C."/>
            <person name="Harrison M."/>
            <person name="Strong C."/>
            <person name="Farmer C."/>
            <person name="Delahaunty K."/>
            <person name="Markovic C."/>
            <person name="Hall O."/>
            <person name="Minx P."/>
            <person name="Tomlinson C."/>
            <person name="Mitreva M."/>
            <person name="Nelson J."/>
            <person name="Hou S."/>
            <person name="Wollam A."/>
            <person name="Pepin K.H."/>
            <person name="Johnson M."/>
            <person name="Bhonagiri V."/>
            <person name="Zhang X."/>
            <person name="Suruliraj S."/>
            <person name="Warren W."/>
            <person name="Chinwalla A."/>
            <person name="Mardis E.R."/>
            <person name="Wilson R.K."/>
        </authorList>
    </citation>
    <scope>NUCLEOTIDE SEQUENCE [LARGE SCALE GENOMIC DNA]</scope>
    <source>
        <strain evidence="2 3">ATCC 33693</strain>
    </source>
</reference>
<dbReference type="HOGENOM" id="CLU_046693_2_0_0"/>
<accession>D4CT69</accession>
<dbReference type="Pfam" id="PF13304">
    <property type="entry name" value="AAA_21"/>
    <property type="match status" value="1"/>
</dbReference>
<sequence>MRFFLKNIAFLQKKIYNKVNQFLKGERKMLLQFYFSNYRSFEGEGILDMRASGSNELSSHVRNTLNERVLPVTAIYGANASGKSSVFEAFQFMAFCVLESLSFSDENKKNPYKLKVDSFKFSESREKPSEFEINYIDKKGKKELYYNYGFKIDNSGILEEYLAYNTKTGVKRNEDYTYIFKRERNQKLHLNSLIEKFRENLEISLKDKTLLVSLGAKLNIDEFIRVRTWFINTEVINFSNSLYGVLLENTLPNNIFESEEVRKNLVNFINSFDDSIIDIEVEKISAIDENDNDNYRVFTIHKSDKETSTARISMNEESSGTKKMFSLYQTLLDALENGGVFFADELDIKLHPLLMRNILLTFTDKEKNPNNAQLIFTTHNTIYMDMDLLRRDEIWFVEKDNGVSNLYSLDDITNEKGEKVRKDSNYEKHYLLGNYGAIPNLKSLLGRE</sequence>
<comment type="caution">
    <text evidence="2">The sequence shown here is derived from an EMBL/GenBank/DDBJ whole genome shotgun (WGS) entry which is preliminary data.</text>
</comment>